<feature type="transmembrane region" description="Helical" evidence="8">
    <location>
        <begin position="253"/>
        <end position="273"/>
    </location>
</feature>
<evidence type="ECO:0000313" key="10">
    <source>
        <dbReference type="Proteomes" id="UP000542342"/>
    </source>
</evidence>
<reference evidence="9 10" key="1">
    <citation type="submission" date="2020-07" db="EMBL/GenBank/DDBJ databases">
        <title>Thermogemmata thermophila gen. nov., sp. nov., a novel moderate thermophilic planctomycete from a Kamchatka hot spring.</title>
        <authorList>
            <person name="Elcheninov A.G."/>
            <person name="Podosokorskaya O.A."/>
            <person name="Kovaleva O.L."/>
            <person name="Novikov A."/>
            <person name="Bonch-Osmolovskaya E.A."/>
            <person name="Toshchakov S.V."/>
            <person name="Kublanov I.V."/>
        </authorList>
    </citation>
    <scope>NUCLEOTIDE SEQUENCE [LARGE SCALE GENOMIC DNA]</scope>
    <source>
        <strain evidence="9 10">2918</strain>
    </source>
</reference>
<gene>
    <name evidence="9" type="ORF">H0921_03030</name>
</gene>
<dbReference type="Proteomes" id="UP000542342">
    <property type="component" value="Unassembled WGS sequence"/>
</dbReference>
<keyword evidence="3" id="KW-0328">Glycosyltransferase</keyword>
<proteinExistence type="predicted"/>
<keyword evidence="10" id="KW-1185">Reference proteome</keyword>
<evidence type="ECO:0000256" key="6">
    <source>
        <dbReference type="ARBA" id="ARBA00022989"/>
    </source>
</evidence>
<evidence type="ECO:0000256" key="1">
    <source>
        <dbReference type="ARBA" id="ARBA00004651"/>
    </source>
</evidence>
<evidence type="ECO:0000256" key="7">
    <source>
        <dbReference type="ARBA" id="ARBA00023136"/>
    </source>
</evidence>
<keyword evidence="5 8" id="KW-0812">Transmembrane</keyword>
<keyword evidence="7 8" id="KW-0472">Membrane</keyword>
<dbReference type="GO" id="GO:0009103">
    <property type="term" value="P:lipopolysaccharide biosynthetic process"/>
    <property type="evidence" value="ECO:0007669"/>
    <property type="project" value="UniProtKB-ARBA"/>
</dbReference>
<sequence length="460" mass="50683">MLALNIATRSWSGLLEPLEWNQGAPLGYLLLVKGITQWAGISEGSLRSVSFLCSLASLAGFAVLSWRLLPPWAAVGAIALYSISPGLVSYAGECKQYACDTVVTVGLLLLAERLQRHGSWHAMLGMALGGMAALWFSHPAAFVLAGIGVSFLIQTVHQKQVRRFLSLALMGLSWMMSFSVLYFLHLRYLAHNDYLQRYWQEHFLPLTGLGTVNWLWDHGLGWCAVTVGSSGALVGGGLAIWGAIVLGRTRREWTILVVGVVGAALVAAAGHRYPLAGRMVLFLTPLLILLMAAGGWSIWRMCTPQASLIAAFLLVTVLLSAASQSFRECRRPSRSEEIRPLLEVVRQQWRNGDKVLVLRSALPAFLFYTHETPFPPGVVWANSERFIGGQAWEQWQRLRTSARLWVLASHYRSEEEAVIRTLAEGTAHLVGEWHESGAWLRCYVPGCPVQESPALGKDAQ</sequence>
<keyword evidence="2" id="KW-1003">Cell membrane</keyword>
<evidence type="ECO:0000256" key="2">
    <source>
        <dbReference type="ARBA" id="ARBA00022475"/>
    </source>
</evidence>
<dbReference type="RefSeq" id="WP_194536523.1">
    <property type="nucleotide sequence ID" value="NZ_JACEFB010000001.1"/>
</dbReference>
<keyword evidence="6 8" id="KW-1133">Transmembrane helix</keyword>
<evidence type="ECO:0000256" key="5">
    <source>
        <dbReference type="ARBA" id="ARBA00022692"/>
    </source>
</evidence>
<evidence type="ECO:0000256" key="8">
    <source>
        <dbReference type="SAM" id="Phobius"/>
    </source>
</evidence>
<dbReference type="GO" id="GO:0005886">
    <property type="term" value="C:plasma membrane"/>
    <property type="evidence" value="ECO:0007669"/>
    <property type="project" value="UniProtKB-SubCell"/>
</dbReference>
<evidence type="ECO:0000256" key="3">
    <source>
        <dbReference type="ARBA" id="ARBA00022676"/>
    </source>
</evidence>
<dbReference type="GO" id="GO:0016763">
    <property type="term" value="F:pentosyltransferase activity"/>
    <property type="evidence" value="ECO:0007669"/>
    <property type="project" value="TreeGrafter"/>
</dbReference>
<dbReference type="AlphaFoldDB" id="A0A7V8VBR8"/>
<dbReference type="PANTHER" id="PTHR33908">
    <property type="entry name" value="MANNOSYLTRANSFERASE YKCB-RELATED"/>
    <property type="match status" value="1"/>
</dbReference>
<keyword evidence="4" id="KW-0808">Transferase</keyword>
<dbReference type="PANTHER" id="PTHR33908:SF11">
    <property type="entry name" value="MEMBRANE PROTEIN"/>
    <property type="match status" value="1"/>
</dbReference>
<feature type="transmembrane region" description="Helical" evidence="8">
    <location>
        <begin position="164"/>
        <end position="184"/>
    </location>
</feature>
<evidence type="ECO:0000313" key="9">
    <source>
        <dbReference type="EMBL" id="MBA2225131.1"/>
    </source>
</evidence>
<feature type="transmembrane region" description="Helical" evidence="8">
    <location>
        <begin position="306"/>
        <end position="326"/>
    </location>
</feature>
<accession>A0A7V8VBR8</accession>
<feature type="transmembrane region" description="Helical" evidence="8">
    <location>
        <begin position="126"/>
        <end position="152"/>
    </location>
</feature>
<feature type="transmembrane region" description="Helical" evidence="8">
    <location>
        <begin position="219"/>
        <end position="246"/>
    </location>
</feature>
<dbReference type="InterPro" id="IPR050297">
    <property type="entry name" value="LipidA_mod_glycosyltrf_83"/>
</dbReference>
<evidence type="ECO:0008006" key="11">
    <source>
        <dbReference type="Google" id="ProtNLM"/>
    </source>
</evidence>
<organism evidence="9 10">
    <name type="scientific">Thermogemmata fonticola</name>
    <dbReference type="NCBI Taxonomy" id="2755323"/>
    <lineage>
        <taxon>Bacteria</taxon>
        <taxon>Pseudomonadati</taxon>
        <taxon>Planctomycetota</taxon>
        <taxon>Planctomycetia</taxon>
        <taxon>Gemmatales</taxon>
        <taxon>Gemmataceae</taxon>
        <taxon>Thermogemmata</taxon>
    </lineage>
</organism>
<comment type="caution">
    <text evidence="9">The sequence shown here is derived from an EMBL/GenBank/DDBJ whole genome shotgun (WGS) entry which is preliminary data.</text>
</comment>
<feature type="transmembrane region" description="Helical" evidence="8">
    <location>
        <begin position="279"/>
        <end position="299"/>
    </location>
</feature>
<dbReference type="EMBL" id="JACEFB010000001">
    <property type="protein sequence ID" value="MBA2225131.1"/>
    <property type="molecule type" value="Genomic_DNA"/>
</dbReference>
<name>A0A7V8VBR8_9BACT</name>
<protein>
    <recommendedName>
        <fullName evidence="11">Glycosyltransferase RgtA/B/C/D-like domain-containing protein</fullName>
    </recommendedName>
</protein>
<comment type="subcellular location">
    <subcellularLocation>
        <location evidence="1">Cell membrane</location>
        <topology evidence="1">Multi-pass membrane protein</topology>
    </subcellularLocation>
</comment>
<evidence type="ECO:0000256" key="4">
    <source>
        <dbReference type="ARBA" id="ARBA00022679"/>
    </source>
</evidence>